<keyword evidence="6" id="KW-0812">Transmembrane</keyword>
<evidence type="ECO:0000259" key="8">
    <source>
        <dbReference type="PROSITE" id="PS50885"/>
    </source>
</evidence>
<evidence type="ECO:0000256" key="1">
    <source>
        <dbReference type="ARBA" id="ARBA00004370"/>
    </source>
</evidence>
<dbReference type="PROSITE" id="PS50885">
    <property type="entry name" value="HAMP"/>
    <property type="match status" value="1"/>
</dbReference>
<dbReference type="AlphaFoldDB" id="A0A2N7C7N6"/>
<dbReference type="GO" id="GO:0006935">
    <property type="term" value="P:chemotaxis"/>
    <property type="evidence" value="ECO:0007669"/>
    <property type="project" value="UniProtKB-ARBA"/>
</dbReference>
<organism evidence="9 10">
    <name type="scientific">Vibrio lentus</name>
    <dbReference type="NCBI Taxonomy" id="136468"/>
    <lineage>
        <taxon>Bacteria</taxon>
        <taxon>Pseudomonadati</taxon>
        <taxon>Pseudomonadota</taxon>
        <taxon>Gammaproteobacteria</taxon>
        <taxon>Vibrionales</taxon>
        <taxon>Vibrionaceae</taxon>
        <taxon>Vibrio</taxon>
    </lineage>
</organism>
<dbReference type="FunFam" id="1.10.287.950:FF:000001">
    <property type="entry name" value="Methyl-accepting chemotaxis sensory transducer"/>
    <property type="match status" value="1"/>
</dbReference>
<accession>A0A2N7C7N6</accession>
<dbReference type="Pfam" id="PF00672">
    <property type="entry name" value="HAMP"/>
    <property type="match status" value="1"/>
</dbReference>
<evidence type="ECO:0000313" key="9">
    <source>
        <dbReference type="EMBL" id="PME75569.1"/>
    </source>
</evidence>
<dbReference type="SUPFAM" id="SSF58104">
    <property type="entry name" value="Methyl-accepting chemotaxis protein (MCP) signaling domain"/>
    <property type="match status" value="1"/>
</dbReference>
<evidence type="ECO:0000313" key="10">
    <source>
        <dbReference type="Proteomes" id="UP000235778"/>
    </source>
</evidence>
<name>A0A2N7C7N6_9VIBR</name>
<comment type="subcellular location">
    <subcellularLocation>
        <location evidence="1">Membrane</location>
    </subcellularLocation>
</comment>
<dbReference type="GO" id="GO:0016020">
    <property type="term" value="C:membrane"/>
    <property type="evidence" value="ECO:0007669"/>
    <property type="project" value="UniProtKB-SubCell"/>
</dbReference>
<dbReference type="PANTHER" id="PTHR32089">
    <property type="entry name" value="METHYL-ACCEPTING CHEMOTAXIS PROTEIN MCPB"/>
    <property type="match status" value="1"/>
</dbReference>
<dbReference type="Pfam" id="PF00015">
    <property type="entry name" value="MCPsignal"/>
    <property type="match status" value="1"/>
</dbReference>
<keyword evidence="5" id="KW-0175">Coiled coil</keyword>
<sequence>MSNPSEPQRHSLSLSIRSKFILINLTLFVSVFIYAIYEQFSLDKLESLERAATENLRSSVDLLTLRRHEKDFLSRHDNKYAERFDKTANTLNQRLVTLNQTLASHELHLSDQMAQISDTLHQYQKQFHQIVEQVNNIERTTAPLGFVVMLDGKRTALKSAIESESSLALELALLELIEKDFHYLAHINDQTHMALADALKEFEPYSQTSVATEQAYSDYKAAVETLLLANTNLGLSAELGLRGALRSNVHQTEQAIEAVQTEISQAITAASTHTKNTLHLFGAAIVALLSLLLVFIGRNILARIKAINVMMESIANGDGDLTVRMNAKGNDELAQLAHSFDTFINKLHGNIKELSGVMTVLTDSSCSSEEAAIKSMSNAEKQKQQSESVATAVNELVMTSNEVTANIENAAMNAEKIKDNAHQALQETHATNDSINVLAENIAESQSLIVQLEDQSREINQVVTTIQGIAEQTNLLALNAAIEAARAGDHGRGFAVVASEVRELSLMTNDSTHQIESTIHGLTSGIAKTVAKMSVSLEQTELVKHQTKDVVNAIEGIHFQVGEMFDLNSQIATASEEQSMVSAEIDRNITDIAHLASDTHTVVSGSVRCSEQVSNVSVKLEKIVAQFKY</sequence>
<dbReference type="SMART" id="SM00304">
    <property type="entry name" value="HAMP"/>
    <property type="match status" value="1"/>
</dbReference>
<dbReference type="RefSeq" id="WP_102267936.1">
    <property type="nucleotide sequence ID" value="NZ_MCSH01000137.1"/>
</dbReference>
<feature type="transmembrane region" description="Helical" evidence="6">
    <location>
        <begin position="20"/>
        <end position="37"/>
    </location>
</feature>
<dbReference type="EMBL" id="MCSI01000001">
    <property type="protein sequence ID" value="PME75569.1"/>
    <property type="molecule type" value="Genomic_DNA"/>
</dbReference>
<evidence type="ECO:0000256" key="5">
    <source>
        <dbReference type="SAM" id="Coils"/>
    </source>
</evidence>
<gene>
    <name evidence="9" type="ORF">BCV30_00435</name>
</gene>
<dbReference type="Proteomes" id="UP000235778">
    <property type="component" value="Unassembled WGS sequence"/>
</dbReference>
<keyword evidence="6" id="KW-0472">Membrane</keyword>
<evidence type="ECO:0000256" key="4">
    <source>
        <dbReference type="PROSITE-ProRule" id="PRU00284"/>
    </source>
</evidence>
<dbReference type="Gene3D" id="1.10.287.950">
    <property type="entry name" value="Methyl-accepting chemotaxis protein"/>
    <property type="match status" value="1"/>
</dbReference>
<feature type="transmembrane region" description="Helical" evidence="6">
    <location>
        <begin position="278"/>
        <end position="301"/>
    </location>
</feature>
<evidence type="ECO:0000256" key="6">
    <source>
        <dbReference type="SAM" id="Phobius"/>
    </source>
</evidence>
<dbReference type="InterPro" id="IPR003660">
    <property type="entry name" value="HAMP_dom"/>
</dbReference>
<dbReference type="PROSITE" id="PS50111">
    <property type="entry name" value="CHEMOTAXIS_TRANSDUC_2"/>
    <property type="match status" value="1"/>
</dbReference>
<dbReference type="CDD" id="cd06225">
    <property type="entry name" value="HAMP"/>
    <property type="match status" value="1"/>
</dbReference>
<dbReference type="InterPro" id="IPR004089">
    <property type="entry name" value="MCPsignal_dom"/>
</dbReference>
<comment type="caution">
    <text evidence="9">The sequence shown here is derived from an EMBL/GenBank/DDBJ whole genome shotgun (WGS) entry which is preliminary data.</text>
</comment>
<keyword evidence="6" id="KW-1133">Transmembrane helix</keyword>
<keyword evidence="2 4" id="KW-0807">Transducer</keyword>
<dbReference type="PANTHER" id="PTHR32089:SF112">
    <property type="entry name" value="LYSOZYME-LIKE PROTEIN-RELATED"/>
    <property type="match status" value="1"/>
</dbReference>
<evidence type="ECO:0000259" key="7">
    <source>
        <dbReference type="PROSITE" id="PS50111"/>
    </source>
</evidence>
<evidence type="ECO:0000256" key="2">
    <source>
        <dbReference type="ARBA" id="ARBA00023224"/>
    </source>
</evidence>
<dbReference type="GO" id="GO:0007165">
    <property type="term" value="P:signal transduction"/>
    <property type="evidence" value="ECO:0007669"/>
    <property type="project" value="UniProtKB-KW"/>
</dbReference>
<feature type="coiled-coil region" evidence="5">
    <location>
        <begin position="400"/>
        <end position="455"/>
    </location>
</feature>
<comment type="similarity">
    <text evidence="3">Belongs to the methyl-accepting chemotaxis (MCP) protein family.</text>
</comment>
<feature type="domain" description="Methyl-accepting transducer" evidence="7">
    <location>
        <begin position="357"/>
        <end position="593"/>
    </location>
</feature>
<feature type="domain" description="HAMP" evidence="8">
    <location>
        <begin position="298"/>
        <end position="352"/>
    </location>
</feature>
<dbReference type="Gene3D" id="6.10.340.10">
    <property type="match status" value="1"/>
</dbReference>
<evidence type="ECO:0000256" key="3">
    <source>
        <dbReference type="ARBA" id="ARBA00029447"/>
    </source>
</evidence>
<protein>
    <submittedName>
        <fullName evidence="9">Chemotaxis protein</fullName>
    </submittedName>
</protein>
<proteinExistence type="inferred from homology"/>
<reference evidence="10" key="1">
    <citation type="submission" date="2016-07" db="EMBL/GenBank/DDBJ databases">
        <title>Nontailed viruses are major unrecognized killers of bacteria in the ocean.</title>
        <authorList>
            <person name="Kauffman K."/>
            <person name="Hussain F."/>
            <person name="Yang J."/>
            <person name="Arevalo P."/>
            <person name="Brown J."/>
            <person name="Cutler M."/>
            <person name="Kelly L."/>
            <person name="Polz M.F."/>
        </authorList>
    </citation>
    <scope>NUCLEOTIDE SEQUENCE [LARGE SCALE GENOMIC DNA]</scope>
    <source>
        <strain evidence="10">10N.286.55.C1</strain>
    </source>
</reference>
<dbReference type="SMART" id="SM00283">
    <property type="entry name" value="MA"/>
    <property type="match status" value="1"/>
</dbReference>